<proteinExistence type="predicted"/>
<evidence type="ECO:0000313" key="3">
    <source>
        <dbReference type="Proteomes" id="UP000184550"/>
    </source>
</evidence>
<reference evidence="2" key="1">
    <citation type="submission" date="2019-10" db="EMBL/GenBank/DDBJ databases">
        <authorList>
            <consortium name="Genoscope - CEA"/>
            <person name="William W."/>
        </authorList>
    </citation>
    <scope>NUCLEOTIDE SEQUENCE [LARGE SCALE GENOMIC DNA]</scope>
    <source>
        <strain evidence="2">BBR_PRJEB10992</strain>
    </source>
</reference>
<dbReference type="RefSeq" id="WP_083616771.1">
    <property type="nucleotide sequence ID" value="NZ_LR734824.1"/>
</dbReference>
<comment type="caution">
    <text evidence="2">The sequence shown here is derived from an EMBL/GenBank/DDBJ whole genome shotgun (WGS) entry which is preliminary data.</text>
</comment>
<feature type="region of interest" description="Disordered" evidence="1">
    <location>
        <begin position="113"/>
        <end position="132"/>
    </location>
</feature>
<keyword evidence="3" id="KW-1185">Reference proteome</keyword>
<evidence type="ECO:0000256" key="1">
    <source>
        <dbReference type="SAM" id="MobiDB-lite"/>
    </source>
</evidence>
<dbReference type="EMBL" id="CZCU02000124">
    <property type="protein sequence ID" value="VXD15806.1"/>
    <property type="molecule type" value="Genomic_DNA"/>
</dbReference>
<dbReference type="Proteomes" id="UP000184550">
    <property type="component" value="Unassembled WGS sequence"/>
</dbReference>
<name>A0A7Z9BKL7_9CYAN</name>
<organism evidence="2 3">
    <name type="scientific">Planktothrix serta PCC 8927</name>
    <dbReference type="NCBI Taxonomy" id="671068"/>
    <lineage>
        <taxon>Bacteria</taxon>
        <taxon>Bacillati</taxon>
        <taxon>Cyanobacteriota</taxon>
        <taxon>Cyanophyceae</taxon>
        <taxon>Oscillatoriophycideae</taxon>
        <taxon>Oscillatoriales</taxon>
        <taxon>Microcoleaceae</taxon>
        <taxon>Planktothrix</taxon>
    </lineage>
</organism>
<protein>
    <submittedName>
        <fullName evidence="2">Uncharacterized protein</fullName>
    </submittedName>
</protein>
<dbReference type="AlphaFoldDB" id="A0A7Z9BKL7"/>
<sequence>MSVYRNSVLVFIELIEKPNSISLADWQDLQHWVNNIPSDEEDIVDKIEAWLKLESHQQIRQEYCQRLEETSPSLNLNLNLAIGNTKYSSPLDSDSPPSSQLLINSIIKLSIPIVNPEPSPKPKNPQDSNPQP</sequence>
<evidence type="ECO:0000313" key="2">
    <source>
        <dbReference type="EMBL" id="VXD15806.1"/>
    </source>
</evidence>
<accession>A0A7Z9BKL7</accession>
<gene>
    <name evidence="2" type="ORF">PL8927_50233</name>
</gene>
<dbReference type="OrthoDB" id="489966at2"/>